<protein>
    <recommendedName>
        <fullName evidence="4">Transmembrane protein</fullName>
    </recommendedName>
</protein>
<organism evidence="3">
    <name type="scientific">Medicago truncatula</name>
    <name type="common">Barrel medic</name>
    <name type="synonym">Medicago tribuloides</name>
    <dbReference type="NCBI Taxonomy" id="3880"/>
    <lineage>
        <taxon>Eukaryota</taxon>
        <taxon>Viridiplantae</taxon>
        <taxon>Streptophyta</taxon>
        <taxon>Embryophyta</taxon>
        <taxon>Tracheophyta</taxon>
        <taxon>Spermatophyta</taxon>
        <taxon>Magnoliopsida</taxon>
        <taxon>eudicotyledons</taxon>
        <taxon>Gunneridae</taxon>
        <taxon>Pentapetalae</taxon>
        <taxon>rosids</taxon>
        <taxon>fabids</taxon>
        <taxon>Fabales</taxon>
        <taxon>Fabaceae</taxon>
        <taxon>Papilionoideae</taxon>
        <taxon>50 kb inversion clade</taxon>
        <taxon>NPAAA clade</taxon>
        <taxon>Hologalegina</taxon>
        <taxon>IRL clade</taxon>
        <taxon>Trifolieae</taxon>
        <taxon>Medicago</taxon>
    </lineage>
</organism>
<dbReference type="Gramene" id="rna39417">
    <property type="protein sequence ID" value="RHN45190.1"/>
    <property type="gene ID" value="gene39417"/>
</dbReference>
<sequence>MPQLISSCLFSISAWVLAILVCWIADSFYCFNKSSCFFASSSCFLAISACLALKFLCSSMTSTSCACITSCLISCSRKVEKVLRDSRCLQISLQNLRNIFRNFFIESRV</sequence>
<evidence type="ECO:0000256" key="2">
    <source>
        <dbReference type="SAM" id="SignalP"/>
    </source>
</evidence>
<feature type="signal peptide" evidence="2">
    <location>
        <begin position="1"/>
        <end position="18"/>
    </location>
</feature>
<dbReference type="Proteomes" id="UP000265566">
    <property type="component" value="Chromosome 7"/>
</dbReference>
<comment type="caution">
    <text evidence="3">The sequence shown here is derived from an EMBL/GenBank/DDBJ whole genome shotgun (WGS) entry which is preliminary data.</text>
</comment>
<feature type="transmembrane region" description="Helical" evidence="1">
    <location>
        <begin position="37"/>
        <end position="56"/>
    </location>
</feature>
<reference evidence="3" key="1">
    <citation type="journal article" date="2018" name="Nat. Plants">
        <title>Whole-genome landscape of Medicago truncatula symbiotic genes.</title>
        <authorList>
            <person name="Pecrix Y."/>
            <person name="Gamas P."/>
            <person name="Carrere S."/>
        </authorList>
    </citation>
    <scope>NUCLEOTIDE SEQUENCE</scope>
    <source>
        <tissue evidence="3">Leaves</tissue>
    </source>
</reference>
<accession>A0A396GVY6</accession>
<dbReference type="AlphaFoldDB" id="A0A396GVY6"/>
<gene>
    <name evidence="3" type="ORF">MtrunA17_Chr7g0227681</name>
</gene>
<keyword evidence="2" id="KW-0732">Signal</keyword>
<name>A0A396GVY6_MEDTR</name>
<evidence type="ECO:0000313" key="3">
    <source>
        <dbReference type="EMBL" id="RHN45190.1"/>
    </source>
</evidence>
<feature type="chain" id="PRO_5017328376" description="Transmembrane protein" evidence="2">
    <location>
        <begin position="19"/>
        <end position="109"/>
    </location>
</feature>
<evidence type="ECO:0008006" key="4">
    <source>
        <dbReference type="Google" id="ProtNLM"/>
    </source>
</evidence>
<keyword evidence="1" id="KW-0812">Transmembrane</keyword>
<dbReference type="EMBL" id="PSQE01000007">
    <property type="protein sequence ID" value="RHN45190.1"/>
    <property type="molecule type" value="Genomic_DNA"/>
</dbReference>
<evidence type="ECO:0000256" key="1">
    <source>
        <dbReference type="SAM" id="Phobius"/>
    </source>
</evidence>
<keyword evidence="1" id="KW-1133">Transmembrane helix</keyword>
<keyword evidence="1" id="KW-0472">Membrane</keyword>
<proteinExistence type="predicted"/>